<evidence type="ECO:0000313" key="3">
    <source>
        <dbReference type="Proteomes" id="UP000197007"/>
    </source>
</evidence>
<dbReference type="Proteomes" id="UP000197007">
    <property type="component" value="Chromosome"/>
</dbReference>
<reference evidence="3" key="1">
    <citation type="submission" date="2017-06" db="EMBL/GenBank/DDBJ databases">
        <title>Complete genome sequence of Capnocytophaga sp. KCOM 1579 (=ChDC OS43) isolated from a human refractory periapical abscess lesion.</title>
        <authorList>
            <person name="Kook J.-K."/>
            <person name="Park S.-N."/>
            <person name="Lim Y.K."/>
            <person name="Roh H."/>
        </authorList>
    </citation>
    <scope>NUCLEOTIDE SEQUENCE [LARGE SCALE GENOMIC DNA]</scope>
    <source>
        <strain evidence="3">ChDC OS43</strain>
    </source>
</reference>
<dbReference type="EMBL" id="CP022022">
    <property type="protein sequence ID" value="ASF44153.1"/>
    <property type="molecule type" value="Genomic_DNA"/>
</dbReference>
<dbReference type="RefSeq" id="WP_088594998.1">
    <property type="nucleotide sequence ID" value="NZ_CP022022.1"/>
</dbReference>
<proteinExistence type="predicted"/>
<name>A0A1Z4BSD8_9FLAO</name>
<protein>
    <recommendedName>
        <fullName evidence="1">DUF2262 domain-containing protein</fullName>
    </recommendedName>
</protein>
<feature type="domain" description="DUF2262" evidence="1">
    <location>
        <begin position="16"/>
        <end position="140"/>
    </location>
</feature>
<evidence type="ECO:0000313" key="2">
    <source>
        <dbReference type="EMBL" id="ASF44153.1"/>
    </source>
</evidence>
<sequence length="147" mass="17412">MNFITENQTEYQALFTFWQKQEAEIVVRFDAKRHFTEEEKQEVFKQVATKVQWLEGNKEAVLQFLLKNEEVRELFEEAQEDLEEEGEQAVSDEQFCEAVYLHNLYCEVSKEIACTFDIDTDPDYFLGHLVNIRLDDNYHLSLETISG</sequence>
<evidence type="ECO:0000259" key="1">
    <source>
        <dbReference type="Pfam" id="PF10020"/>
    </source>
</evidence>
<accession>A0A1Z4BSD8</accession>
<organism evidence="2 3">
    <name type="scientific">Capnocytophaga endodontalis</name>
    <dbReference type="NCBI Taxonomy" id="2708117"/>
    <lineage>
        <taxon>Bacteria</taxon>
        <taxon>Pseudomonadati</taxon>
        <taxon>Bacteroidota</taxon>
        <taxon>Flavobacteriia</taxon>
        <taxon>Flavobacteriales</taxon>
        <taxon>Flavobacteriaceae</taxon>
        <taxon>Capnocytophaga</taxon>
    </lineage>
</organism>
<keyword evidence="3" id="KW-1185">Reference proteome</keyword>
<dbReference type="AlphaFoldDB" id="A0A1Z4BSD8"/>
<dbReference type="Pfam" id="PF10020">
    <property type="entry name" value="DUF2262"/>
    <property type="match status" value="1"/>
</dbReference>
<gene>
    <name evidence="2" type="ORF">CBG49_14220</name>
</gene>
<dbReference type="KEGG" id="capn:CBG49_14220"/>
<dbReference type="InterPro" id="IPR019260">
    <property type="entry name" value="DUF2262"/>
</dbReference>